<comment type="caution">
    <text evidence="1">The sequence shown here is derived from an EMBL/GenBank/DDBJ whole genome shotgun (WGS) entry which is preliminary data.</text>
</comment>
<sequence>PVQAGVAQVGPVAYAQVDPAVGANWNAQIPMKPDKAGGYLAGSVGPVGPVQQMIPATPFVPFGYAGERPQPTIQWR</sequence>
<reference evidence="1" key="1">
    <citation type="journal article" date="2015" name="Nature">
        <title>Complex archaea that bridge the gap between prokaryotes and eukaryotes.</title>
        <authorList>
            <person name="Spang A."/>
            <person name="Saw J.H."/>
            <person name="Jorgensen S.L."/>
            <person name="Zaremba-Niedzwiedzka K."/>
            <person name="Martijn J."/>
            <person name="Lind A.E."/>
            <person name="van Eijk R."/>
            <person name="Schleper C."/>
            <person name="Guy L."/>
            <person name="Ettema T.J."/>
        </authorList>
    </citation>
    <scope>NUCLEOTIDE SEQUENCE</scope>
</reference>
<evidence type="ECO:0000313" key="1">
    <source>
        <dbReference type="EMBL" id="KKL05576.1"/>
    </source>
</evidence>
<feature type="non-terminal residue" evidence="1">
    <location>
        <position position="1"/>
    </location>
</feature>
<proteinExistence type="predicted"/>
<protein>
    <submittedName>
        <fullName evidence="1">Uncharacterized protein</fullName>
    </submittedName>
</protein>
<accession>A0A0F9CIP3</accession>
<dbReference type="EMBL" id="LAZR01044056">
    <property type="protein sequence ID" value="KKL05576.1"/>
    <property type="molecule type" value="Genomic_DNA"/>
</dbReference>
<dbReference type="AlphaFoldDB" id="A0A0F9CIP3"/>
<gene>
    <name evidence="1" type="ORF">LCGC14_2604670</name>
</gene>
<organism evidence="1">
    <name type="scientific">marine sediment metagenome</name>
    <dbReference type="NCBI Taxonomy" id="412755"/>
    <lineage>
        <taxon>unclassified sequences</taxon>
        <taxon>metagenomes</taxon>
        <taxon>ecological metagenomes</taxon>
    </lineage>
</organism>
<name>A0A0F9CIP3_9ZZZZ</name>